<dbReference type="AlphaFoldDB" id="A0A0B2V3Z4"/>
<keyword evidence="2" id="KW-0472">Membrane</keyword>
<name>A0A0B2V3Z4_TOXCA</name>
<accession>A0A0B2V3Z4</accession>
<dbReference type="Proteomes" id="UP000031036">
    <property type="component" value="Unassembled WGS sequence"/>
</dbReference>
<feature type="transmembrane region" description="Helical" evidence="2">
    <location>
        <begin position="33"/>
        <end position="58"/>
    </location>
</feature>
<gene>
    <name evidence="3" type="ORF">Tcan_03657</name>
</gene>
<proteinExistence type="predicted"/>
<feature type="compositionally biased region" description="Basic and acidic residues" evidence="1">
    <location>
        <begin position="171"/>
        <end position="181"/>
    </location>
</feature>
<sequence length="340" mass="36151">MVKSALSRSGANVNAGGSTNVVSRYNQPISTRFVVSVFVLLSMGIILHLAHTILLVASEGAMRYIGSALALFVTAFAYEWTIVHSGGLTRRAKKAYFDEANVLETYQPRARTMGHLFCPEPPTPAPAVKITEGADPERHTAAENAEFNALRDSHYANMFAHAMKMKKEMEAMENKGNERDAVPPPPQGESELGSDVALDATVNGESTELDGVGRAKSKDGKNTGSGEPEPPTPAPAVKITEGADPERHTAAENAEFNALRDSHYANMFAHAMKMKKEMEAMENKGNERDAVPAPPQGESELGSDVALDAAVNGESTELGGVGRAKSKDGKNTGSGEVGTI</sequence>
<feature type="region of interest" description="Disordered" evidence="1">
    <location>
        <begin position="171"/>
        <end position="239"/>
    </location>
</feature>
<feature type="transmembrane region" description="Helical" evidence="2">
    <location>
        <begin position="64"/>
        <end position="83"/>
    </location>
</feature>
<keyword evidence="4" id="KW-1185">Reference proteome</keyword>
<dbReference type="OrthoDB" id="5836881at2759"/>
<evidence type="ECO:0000313" key="4">
    <source>
        <dbReference type="Proteomes" id="UP000031036"/>
    </source>
</evidence>
<dbReference type="EMBL" id="JPKZ01002148">
    <property type="protein sequence ID" value="KHN78166.1"/>
    <property type="molecule type" value="Genomic_DNA"/>
</dbReference>
<evidence type="ECO:0000256" key="1">
    <source>
        <dbReference type="SAM" id="MobiDB-lite"/>
    </source>
</evidence>
<reference evidence="3 4" key="1">
    <citation type="submission" date="2014-11" db="EMBL/GenBank/DDBJ databases">
        <title>Genetic blueprint of the zoonotic pathogen Toxocara canis.</title>
        <authorList>
            <person name="Zhu X.-Q."/>
            <person name="Korhonen P.K."/>
            <person name="Cai H."/>
            <person name="Young N.D."/>
            <person name="Nejsum P."/>
            <person name="von Samson-Himmelstjerna G."/>
            <person name="Boag P.R."/>
            <person name="Tan P."/>
            <person name="Li Q."/>
            <person name="Min J."/>
            <person name="Yang Y."/>
            <person name="Wang X."/>
            <person name="Fang X."/>
            <person name="Hall R.S."/>
            <person name="Hofmann A."/>
            <person name="Sternberg P.W."/>
            <person name="Jex A.R."/>
            <person name="Gasser R.B."/>
        </authorList>
    </citation>
    <scope>NUCLEOTIDE SEQUENCE [LARGE SCALE GENOMIC DNA]</scope>
    <source>
        <strain evidence="3">PN_DK_2014</strain>
    </source>
</reference>
<organism evidence="3 4">
    <name type="scientific">Toxocara canis</name>
    <name type="common">Canine roundworm</name>
    <dbReference type="NCBI Taxonomy" id="6265"/>
    <lineage>
        <taxon>Eukaryota</taxon>
        <taxon>Metazoa</taxon>
        <taxon>Ecdysozoa</taxon>
        <taxon>Nematoda</taxon>
        <taxon>Chromadorea</taxon>
        <taxon>Rhabditida</taxon>
        <taxon>Spirurina</taxon>
        <taxon>Ascaridomorpha</taxon>
        <taxon>Ascaridoidea</taxon>
        <taxon>Toxocaridae</taxon>
        <taxon>Toxocara</taxon>
    </lineage>
</organism>
<keyword evidence="2" id="KW-1133">Transmembrane helix</keyword>
<protein>
    <submittedName>
        <fullName evidence="3">Uncharacterized protein</fullName>
    </submittedName>
</protein>
<evidence type="ECO:0000313" key="3">
    <source>
        <dbReference type="EMBL" id="KHN78166.1"/>
    </source>
</evidence>
<feature type="compositionally biased region" description="Basic and acidic residues" evidence="1">
    <location>
        <begin position="211"/>
        <end position="221"/>
    </location>
</feature>
<comment type="caution">
    <text evidence="3">The sequence shown here is derived from an EMBL/GenBank/DDBJ whole genome shotgun (WGS) entry which is preliminary data.</text>
</comment>
<evidence type="ECO:0000256" key="2">
    <source>
        <dbReference type="SAM" id="Phobius"/>
    </source>
</evidence>
<feature type="compositionally biased region" description="Basic and acidic residues" evidence="1">
    <location>
        <begin position="279"/>
        <end position="290"/>
    </location>
</feature>
<feature type="region of interest" description="Disordered" evidence="1">
    <location>
        <begin position="279"/>
        <end position="340"/>
    </location>
</feature>
<keyword evidence="2" id="KW-0812">Transmembrane</keyword>